<evidence type="ECO:0000313" key="2">
    <source>
        <dbReference type="EMBL" id="KAJ8368066.1"/>
    </source>
</evidence>
<protein>
    <submittedName>
        <fullName evidence="2">Uncharacterized protein</fullName>
    </submittedName>
</protein>
<name>A0A9Q1FUT6_SYNKA</name>
<organism evidence="2 3">
    <name type="scientific">Synaphobranchus kaupii</name>
    <name type="common">Kaup's arrowtooth eel</name>
    <dbReference type="NCBI Taxonomy" id="118154"/>
    <lineage>
        <taxon>Eukaryota</taxon>
        <taxon>Metazoa</taxon>
        <taxon>Chordata</taxon>
        <taxon>Craniata</taxon>
        <taxon>Vertebrata</taxon>
        <taxon>Euteleostomi</taxon>
        <taxon>Actinopterygii</taxon>
        <taxon>Neopterygii</taxon>
        <taxon>Teleostei</taxon>
        <taxon>Anguilliformes</taxon>
        <taxon>Synaphobranchidae</taxon>
        <taxon>Synaphobranchus</taxon>
    </lineage>
</organism>
<comment type="caution">
    <text evidence="2">The sequence shown here is derived from an EMBL/GenBank/DDBJ whole genome shotgun (WGS) entry which is preliminary data.</text>
</comment>
<reference evidence="2" key="1">
    <citation type="journal article" date="2023" name="Science">
        <title>Genome structures resolve the early diversification of teleost fishes.</title>
        <authorList>
            <person name="Parey E."/>
            <person name="Louis A."/>
            <person name="Montfort J."/>
            <person name="Bouchez O."/>
            <person name="Roques C."/>
            <person name="Iampietro C."/>
            <person name="Lluch J."/>
            <person name="Castinel A."/>
            <person name="Donnadieu C."/>
            <person name="Desvignes T."/>
            <person name="Floi Bucao C."/>
            <person name="Jouanno E."/>
            <person name="Wen M."/>
            <person name="Mejri S."/>
            <person name="Dirks R."/>
            <person name="Jansen H."/>
            <person name="Henkel C."/>
            <person name="Chen W.J."/>
            <person name="Zahm M."/>
            <person name="Cabau C."/>
            <person name="Klopp C."/>
            <person name="Thompson A.W."/>
            <person name="Robinson-Rechavi M."/>
            <person name="Braasch I."/>
            <person name="Lecointre G."/>
            <person name="Bobe J."/>
            <person name="Postlethwait J.H."/>
            <person name="Berthelot C."/>
            <person name="Roest Crollius H."/>
            <person name="Guiguen Y."/>
        </authorList>
    </citation>
    <scope>NUCLEOTIDE SEQUENCE</scope>
    <source>
        <strain evidence="2">WJC10195</strain>
    </source>
</reference>
<evidence type="ECO:0000313" key="3">
    <source>
        <dbReference type="Proteomes" id="UP001152622"/>
    </source>
</evidence>
<dbReference type="Proteomes" id="UP001152622">
    <property type="component" value="Chromosome 3"/>
</dbReference>
<accession>A0A9Q1FUT6</accession>
<sequence length="132" mass="13970">MNEFTPSHYPLSHKPPALCISPTTEVPRISGSQTSEAAPGGPSGDITTRKRCMFCLTVLVRGDLRPQTAFFMFRLEMCSSPLELSLVGRVDGGELSSVSCALVGARDAAGPQCTLADLAATCRGWSISPLPD</sequence>
<proteinExistence type="predicted"/>
<dbReference type="EMBL" id="JAINUF010000003">
    <property type="protein sequence ID" value="KAJ8368066.1"/>
    <property type="molecule type" value="Genomic_DNA"/>
</dbReference>
<feature type="region of interest" description="Disordered" evidence="1">
    <location>
        <begin position="25"/>
        <end position="44"/>
    </location>
</feature>
<gene>
    <name evidence="2" type="ORF">SKAU_G00080940</name>
</gene>
<evidence type="ECO:0000256" key="1">
    <source>
        <dbReference type="SAM" id="MobiDB-lite"/>
    </source>
</evidence>
<dbReference type="AlphaFoldDB" id="A0A9Q1FUT6"/>
<keyword evidence="3" id="KW-1185">Reference proteome</keyword>